<feature type="coiled-coil region" evidence="1">
    <location>
        <begin position="315"/>
        <end position="350"/>
    </location>
</feature>
<dbReference type="EMBL" id="JACGCM010000510">
    <property type="protein sequence ID" value="KAF6171288.1"/>
    <property type="molecule type" value="Genomic_DNA"/>
</dbReference>
<evidence type="ECO:0000313" key="4">
    <source>
        <dbReference type="Proteomes" id="UP000541444"/>
    </source>
</evidence>
<sequence length="597" mass="68134">MGRSSVDEASTSGRANESDSGGEGGLEQFPGFPDQLVSYPPGSDAFREFCKAKGAIGGKWGKCVEFAGRQFRGWTVAKGEEYFYLLADFEAEKRARGIDESILLEYFDGDVWSDLSEGFMCYLSQLEYELSLPLTNLAKGVMNTIGACPVQMNGNMWEFITACDHLNDRWEREKNLRRITPEDVLQFYRVKNFKAIGGSYFCASVTRRRFFVLNLAGRTWNDNIIWVKGVNSTVERKKSLLDEVTEGETELELVFGELGLSRKKRVEREKVIEGQSVSVDNLKEVEERARLAILQGKEDTSQMVARPVKGIWLGIEEQESELKKAKSELEKNLTRAKTDALKEVKQLKVELDASRVCEDHTLMCNREFAQRFDRMTEANGNREGQYVKAYFRLEKLNQVVSDLTLLVEEKDYGIRRFIRRNRACRGSSMSGRHVGCEEELESDVSRIQGHVQKGNVILRECHYKLDTALIKEKVLEDKIRTKVLLVKRNDELLKDLPAREELNAELGMLHARVVELQAINMAELAQFISKLKEDAIYHDRVDVDLNAWKDTCASLKVRHERLKARFAKAVAPDVSRSTLLSVIVAYFVEEVKRLESE</sequence>
<feature type="compositionally biased region" description="Polar residues" evidence="2">
    <location>
        <begin position="7"/>
        <end position="19"/>
    </location>
</feature>
<gene>
    <name evidence="3" type="ORF">GIB67_036956</name>
</gene>
<keyword evidence="4" id="KW-1185">Reference proteome</keyword>
<evidence type="ECO:0000313" key="3">
    <source>
        <dbReference type="EMBL" id="KAF6171288.1"/>
    </source>
</evidence>
<comment type="caution">
    <text evidence="3">The sequence shown here is derived from an EMBL/GenBank/DDBJ whole genome shotgun (WGS) entry which is preliminary data.</text>
</comment>
<protein>
    <submittedName>
        <fullName evidence="3">Uncharacterized protein</fullName>
    </submittedName>
</protein>
<proteinExistence type="predicted"/>
<keyword evidence="1" id="KW-0175">Coiled coil</keyword>
<feature type="region of interest" description="Disordered" evidence="2">
    <location>
        <begin position="1"/>
        <end position="27"/>
    </location>
</feature>
<evidence type="ECO:0000256" key="2">
    <source>
        <dbReference type="SAM" id="MobiDB-lite"/>
    </source>
</evidence>
<reference evidence="3 4" key="1">
    <citation type="journal article" date="2020" name="IScience">
        <title>Genome Sequencing of the Endangered Kingdonia uniflora (Circaeasteraceae, Ranunculales) Reveals Potential Mechanisms of Evolutionary Specialization.</title>
        <authorList>
            <person name="Sun Y."/>
            <person name="Deng T."/>
            <person name="Zhang A."/>
            <person name="Moore M.J."/>
            <person name="Landis J.B."/>
            <person name="Lin N."/>
            <person name="Zhang H."/>
            <person name="Zhang X."/>
            <person name="Huang J."/>
            <person name="Zhang X."/>
            <person name="Sun H."/>
            <person name="Wang H."/>
        </authorList>
    </citation>
    <scope>NUCLEOTIDE SEQUENCE [LARGE SCALE GENOMIC DNA]</scope>
    <source>
        <strain evidence="3">TB1705</strain>
        <tissue evidence="3">Leaf</tissue>
    </source>
</reference>
<evidence type="ECO:0000256" key="1">
    <source>
        <dbReference type="SAM" id="Coils"/>
    </source>
</evidence>
<name>A0A7J7NWL0_9MAGN</name>
<accession>A0A7J7NWL0</accession>
<dbReference type="Proteomes" id="UP000541444">
    <property type="component" value="Unassembled WGS sequence"/>
</dbReference>
<dbReference type="AlphaFoldDB" id="A0A7J7NWL0"/>
<organism evidence="3 4">
    <name type="scientific">Kingdonia uniflora</name>
    <dbReference type="NCBI Taxonomy" id="39325"/>
    <lineage>
        <taxon>Eukaryota</taxon>
        <taxon>Viridiplantae</taxon>
        <taxon>Streptophyta</taxon>
        <taxon>Embryophyta</taxon>
        <taxon>Tracheophyta</taxon>
        <taxon>Spermatophyta</taxon>
        <taxon>Magnoliopsida</taxon>
        <taxon>Ranunculales</taxon>
        <taxon>Circaeasteraceae</taxon>
        <taxon>Kingdonia</taxon>
    </lineage>
</organism>